<feature type="region of interest" description="Disordered" evidence="1">
    <location>
        <begin position="152"/>
        <end position="230"/>
    </location>
</feature>
<feature type="compositionally biased region" description="Basic and acidic residues" evidence="1">
    <location>
        <begin position="253"/>
        <end position="262"/>
    </location>
</feature>
<sequence length="301" mass="33562">MGDGSKVGNMPRKTLADISNLPQQNQDKRAESVSVSTKDYINKLHQLKVLQHELGCKNGLLKARELKSEVCLATSPFALSLDPTTVKPVQLKEKIDKKRHSARFRAGKEETTDDVLEISENPIGEPVQAEKRSIIRGALGSTTVTPVQTEMKVDNKRHGSRRQSARFKPGKQESTDDMFEINGALGSTTVTPVQTEMKVDNKRHGSRRQSARFKCGEQVQEPTEGLFEKDDSKFPISNLHECGPTSSFSSLKVETEEAHSDLGSEAQELQTSSVRPKRQATEKVQSYRKFHLMSRCADLIE</sequence>
<dbReference type="Proteomes" id="UP000467840">
    <property type="component" value="Chromosome 7"/>
</dbReference>
<dbReference type="EMBL" id="JAAGAX010000013">
    <property type="protein sequence ID" value="KAF2295467.1"/>
    <property type="molecule type" value="Genomic_DNA"/>
</dbReference>
<evidence type="ECO:0000313" key="2">
    <source>
        <dbReference type="EMBL" id="KAF2295467.1"/>
    </source>
</evidence>
<dbReference type="InterPro" id="IPR044693">
    <property type="entry name" value="SGO_plant"/>
</dbReference>
<dbReference type="GO" id="GO:0045144">
    <property type="term" value="P:meiotic sister chromatid segregation"/>
    <property type="evidence" value="ECO:0007669"/>
    <property type="project" value="InterPro"/>
</dbReference>
<dbReference type="PANTHER" id="PTHR34373">
    <property type="entry name" value="SHUGOSHIN 2"/>
    <property type="match status" value="1"/>
</dbReference>
<feature type="compositionally biased region" description="Basic residues" evidence="1">
    <location>
        <begin position="158"/>
        <end position="169"/>
    </location>
</feature>
<feature type="compositionally biased region" description="Polar residues" evidence="1">
    <location>
        <begin position="185"/>
        <end position="194"/>
    </location>
</feature>
<name>A0A6A6L490_HEVBR</name>
<protein>
    <recommendedName>
        <fullName evidence="4">Shugoshin C-terminal domain-containing protein</fullName>
    </recommendedName>
</protein>
<gene>
    <name evidence="2" type="ORF">GH714_032994</name>
</gene>
<evidence type="ECO:0008006" key="4">
    <source>
        <dbReference type="Google" id="ProtNLM"/>
    </source>
</evidence>
<dbReference type="GO" id="GO:0034090">
    <property type="term" value="P:maintenance of meiotic sister chromatid cohesion"/>
    <property type="evidence" value="ECO:0007669"/>
    <property type="project" value="InterPro"/>
</dbReference>
<reference evidence="2 3" key="1">
    <citation type="journal article" date="2020" name="Mol. Plant">
        <title>The Chromosome-Based Rubber Tree Genome Provides New Insights into Spurge Genome Evolution and Rubber Biosynthesis.</title>
        <authorList>
            <person name="Liu J."/>
            <person name="Shi C."/>
            <person name="Shi C.C."/>
            <person name="Li W."/>
            <person name="Zhang Q.J."/>
            <person name="Zhang Y."/>
            <person name="Li K."/>
            <person name="Lu H.F."/>
            <person name="Shi C."/>
            <person name="Zhu S.T."/>
            <person name="Xiao Z.Y."/>
            <person name="Nan H."/>
            <person name="Yue Y."/>
            <person name="Zhu X.G."/>
            <person name="Wu Y."/>
            <person name="Hong X.N."/>
            <person name="Fan G.Y."/>
            <person name="Tong Y."/>
            <person name="Zhang D."/>
            <person name="Mao C.L."/>
            <person name="Liu Y.L."/>
            <person name="Hao S.J."/>
            <person name="Liu W.Q."/>
            <person name="Lv M.Q."/>
            <person name="Zhang H.B."/>
            <person name="Liu Y."/>
            <person name="Hu-Tang G.R."/>
            <person name="Wang J.P."/>
            <person name="Wang J.H."/>
            <person name="Sun Y.H."/>
            <person name="Ni S.B."/>
            <person name="Chen W.B."/>
            <person name="Zhang X.C."/>
            <person name="Jiao Y.N."/>
            <person name="Eichler E.E."/>
            <person name="Li G.H."/>
            <person name="Liu X."/>
            <person name="Gao L.Z."/>
        </authorList>
    </citation>
    <scope>NUCLEOTIDE SEQUENCE [LARGE SCALE GENOMIC DNA]</scope>
    <source>
        <strain evidence="3">cv. GT1</strain>
        <tissue evidence="2">Leaf</tissue>
    </source>
</reference>
<organism evidence="2 3">
    <name type="scientific">Hevea brasiliensis</name>
    <name type="common">Para rubber tree</name>
    <name type="synonym">Siphonia brasiliensis</name>
    <dbReference type="NCBI Taxonomy" id="3981"/>
    <lineage>
        <taxon>Eukaryota</taxon>
        <taxon>Viridiplantae</taxon>
        <taxon>Streptophyta</taxon>
        <taxon>Embryophyta</taxon>
        <taxon>Tracheophyta</taxon>
        <taxon>Spermatophyta</taxon>
        <taxon>Magnoliopsida</taxon>
        <taxon>eudicotyledons</taxon>
        <taxon>Gunneridae</taxon>
        <taxon>Pentapetalae</taxon>
        <taxon>rosids</taxon>
        <taxon>fabids</taxon>
        <taxon>Malpighiales</taxon>
        <taxon>Euphorbiaceae</taxon>
        <taxon>Crotonoideae</taxon>
        <taxon>Micrandreae</taxon>
        <taxon>Hevea</taxon>
    </lineage>
</organism>
<accession>A0A6A6L490</accession>
<comment type="caution">
    <text evidence="2">The sequence shown here is derived from an EMBL/GenBank/DDBJ whole genome shotgun (WGS) entry which is preliminary data.</text>
</comment>
<keyword evidence="3" id="KW-1185">Reference proteome</keyword>
<feature type="region of interest" description="Disordered" evidence="1">
    <location>
        <begin position="1"/>
        <end position="34"/>
    </location>
</feature>
<feature type="region of interest" description="Disordered" evidence="1">
    <location>
        <begin position="245"/>
        <end position="284"/>
    </location>
</feature>
<proteinExistence type="predicted"/>
<dbReference type="GO" id="GO:0000775">
    <property type="term" value="C:chromosome, centromeric region"/>
    <property type="evidence" value="ECO:0007669"/>
    <property type="project" value="InterPro"/>
</dbReference>
<evidence type="ECO:0000256" key="1">
    <source>
        <dbReference type="SAM" id="MobiDB-lite"/>
    </source>
</evidence>
<dbReference type="AlphaFoldDB" id="A0A6A6L490"/>
<evidence type="ECO:0000313" key="3">
    <source>
        <dbReference type="Proteomes" id="UP000467840"/>
    </source>
</evidence>
<dbReference type="PANTHER" id="PTHR34373:SF9">
    <property type="entry name" value="SHUGOSHIN 2"/>
    <property type="match status" value="1"/>
</dbReference>